<feature type="non-terminal residue" evidence="1">
    <location>
        <position position="1"/>
    </location>
</feature>
<protein>
    <submittedName>
        <fullName evidence="1">Putative LOC100490506 [Xenopus (Silurana) tropicalis]</fullName>
    </submittedName>
</protein>
<dbReference type="EMBL" id="HACA01002968">
    <property type="protein sequence ID" value="CDW20329.1"/>
    <property type="molecule type" value="Transcribed_RNA"/>
</dbReference>
<sequence>HHLTTLSQMDMPNHQLKNMKHLMEKVDYNYTKFKKAHTEFRNTPKGDCDSPAEIMFRRKLRGELPMYENDQYKQQITFQKGERVCLQDEKSKRWQRKVVIISKHRHGNSYEVKSEDRSRKRRNAIHIKRDYT</sequence>
<accession>A0A0K2T2N2</accession>
<dbReference type="AlphaFoldDB" id="A0A0K2T2N2"/>
<evidence type="ECO:0000313" key="1">
    <source>
        <dbReference type="EMBL" id="CDW20329.1"/>
    </source>
</evidence>
<name>A0A0K2T2N2_LEPSM</name>
<organism evidence="1">
    <name type="scientific">Lepeophtheirus salmonis</name>
    <name type="common">Salmon louse</name>
    <name type="synonym">Caligus salmonis</name>
    <dbReference type="NCBI Taxonomy" id="72036"/>
    <lineage>
        <taxon>Eukaryota</taxon>
        <taxon>Metazoa</taxon>
        <taxon>Ecdysozoa</taxon>
        <taxon>Arthropoda</taxon>
        <taxon>Crustacea</taxon>
        <taxon>Multicrustacea</taxon>
        <taxon>Hexanauplia</taxon>
        <taxon>Copepoda</taxon>
        <taxon>Siphonostomatoida</taxon>
        <taxon>Caligidae</taxon>
        <taxon>Lepeophtheirus</taxon>
    </lineage>
</organism>
<reference evidence="1" key="1">
    <citation type="submission" date="2014-05" db="EMBL/GenBank/DDBJ databases">
        <authorList>
            <person name="Chronopoulou M."/>
        </authorList>
    </citation>
    <scope>NUCLEOTIDE SEQUENCE</scope>
    <source>
        <tissue evidence="1">Whole organism</tissue>
    </source>
</reference>
<proteinExistence type="predicted"/>